<proteinExistence type="predicted"/>
<accession>A0A8A3PLJ5</accession>
<dbReference type="EMBL" id="CP063410">
    <property type="protein sequence ID" value="QSZ35746.1"/>
    <property type="molecule type" value="Genomic_DNA"/>
</dbReference>
<organism evidence="1 2">
    <name type="scientific">Monilinia vaccinii-corymbosi</name>
    <dbReference type="NCBI Taxonomy" id="61207"/>
    <lineage>
        <taxon>Eukaryota</taxon>
        <taxon>Fungi</taxon>
        <taxon>Dikarya</taxon>
        <taxon>Ascomycota</taxon>
        <taxon>Pezizomycotina</taxon>
        <taxon>Leotiomycetes</taxon>
        <taxon>Helotiales</taxon>
        <taxon>Sclerotiniaceae</taxon>
        <taxon>Monilinia</taxon>
    </lineage>
</organism>
<dbReference type="AlphaFoldDB" id="A0A8A3PLJ5"/>
<evidence type="ECO:0000313" key="1">
    <source>
        <dbReference type="EMBL" id="QSZ35746.1"/>
    </source>
</evidence>
<name>A0A8A3PLJ5_9HELO</name>
<protein>
    <submittedName>
        <fullName evidence="1">Uncharacterized protein</fullName>
    </submittedName>
</protein>
<sequence length="107" mass="12205">MEFSAVEEEEEQEEVERGYDVLGWAKVEATEYMAVQLFAEDVYAVWVRVWDEKEDNIVLARARAPQNVSFEEDVHVAVWVPRGLGGISVERQTLGPVPTRVLRNRGA</sequence>
<reference evidence="1" key="1">
    <citation type="submission" date="2020-10" db="EMBL/GenBank/DDBJ databases">
        <title>Genome Sequence of Monilinia vaccinii-corymbosi Sheds Light on Mummy Berry Disease Infection of Blueberry and Mating Type.</title>
        <authorList>
            <person name="Yow A.G."/>
            <person name="Zhang Y."/>
            <person name="Bansal K."/>
            <person name="Eacker S.M."/>
            <person name="Sullivan S."/>
            <person name="Liachko I."/>
            <person name="Cubeta M.A."/>
            <person name="Rollins J.A."/>
            <person name="Ashrafi H."/>
        </authorList>
    </citation>
    <scope>NUCLEOTIDE SEQUENCE</scope>
    <source>
        <strain evidence="1">RL-1</strain>
    </source>
</reference>
<keyword evidence="2" id="KW-1185">Reference proteome</keyword>
<gene>
    <name evidence="1" type="ORF">DSL72_006868</name>
</gene>
<evidence type="ECO:0000313" key="2">
    <source>
        <dbReference type="Proteomes" id="UP000672032"/>
    </source>
</evidence>
<dbReference type="Proteomes" id="UP000672032">
    <property type="component" value="Chromosome 6"/>
</dbReference>